<dbReference type="Gene3D" id="2.60.40.1120">
    <property type="entry name" value="Carboxypeptidase-like, regulatory domain"/>
    <property type="match status" value="1"/>
</dbReference>
<accession>X1G035</accession>
<proteinExistence type="predicted"/>
<evidence type="ECO:0008006" key="2">
    <source>
        <dbReference type="Google" id="ProtNLM"/>
    </source>
</evidence>
<protein>
    <recommendedName>
        <fullName evidence="2">Carboxypeptidase regulatory-like domain-containing protein</fullName>
    </recommendedName>
</protein>
<dbReference type="AlphaFoldDB" id="X1G035"/>
<feature type="non-terminal residue" evidence="1">
    <location>
        <position position="264"/>
    </location>
</feature>
<dbReference type="InterPro" id="IPR008969">
    <property type="entry name" value="CarboxyPept-like_regulatory"/>
</dbReference>
<dbReference type="EMBL" id="BARU01016678">
    <property type="protein sequence ID" value="GAH51266.1"/>
    <property type="molecule type" value="Genomic_DNA"/>
</dbReference>
<dbReference type="SUPFAM" id="SSF49464">
    <property type="entry name" value="Carboxypeptidase regulatory domain-like"/>
    <property type="match status" value="1"/>
</dbReference>
<sequence>MKTNKKNIRMGAIVTLVLLSFMTLSQITSVQALGAIVSGEVTCDSTAVNNALVSLIVYDVVEDTDYTDANGEYLVFLRDLLTSTIPCTIKVEKSGYTTIYRDTYLYPSTPTDFDIEWEVTQTCNGYVYDHVGDAISGATVKLIRISNSAVLDSGTTDAYGEYSFSVDVQENLYCKIQAEKSGYDTAYITVYCSDQTTSYNFRISSTSVDKIAVFFYATDAITYDYISIYGDQLEDEEDFDTIIYIENTDDWEGNMTYIDTLESS</sequence>
<name>X1G035_9ZZZZ</name>
<organism evidence="1">
    <name type="scientific">marine sediment metagenome</name>
    <dbReference type="NCBI Taxonomy" id="412755"/>
    <lineage>
        <taxon>unclassified sequences</taxon>
        <taxon>metagenomes</taxon>
        <taxon>ecological metagenomes</taxon>
    </lineage>
</organism>
<reference evidence="1" key="1">
    <citation type="journal article" date="2014" name="Front. Microbiol.">
        <title>High frequency of phylogenetically diverse reductive dehalogenase-homologous genes in deep subseafloor sedimentary metagenomes.</title>
        <authorList>
            <person name="Kawai M."/>
            <person name="Futagami T."/>
            <person name="Toyoda A."/>
            <person name="Takaki Y."/>
            <person name="Nishi S."/>
            <person name="Hori S."/>
            <person name="Arai W."/>
            <person name="Tsubouchi T."/>
            <person name="Morono Y."/>
            <person name="Uchiyama I."/>
            <person name="Ito T."/>
            <person name="Fujiyama A."/>
            <person name="Inagaki F."/>
            <person name="Takami H."/>
        </authorList>
    </citation>
    <scope>NUCLEOTIDE SEQUENCE</scope>
    <source>
        <strain evidence="1">Expedition CK06-06</strain>
    </source>
</reference>
<comment type="caution">
    <text evidence="1">The sequence shown here is derived from an EMBL/GenBank/DDBJ whole genome shotgun (WGS) entry which is preliminary data.</text>
</comment>
<gene>
    <name evidence="1" type="ORF">S03H2_27709</name>
</gene>
<evidence type="ECO:0000313" key="1">
    <source>
        <dbReference type="EMBL" id="GAH51266.1"/>
    </source>
</evidence>